<dbReference type="AlphaFoldDB" id="A0A5B7J633"/>
<keyword evidence="3" id="KW-1185">Reference proteome</keyword>
<accession>A0A5B7J633</accession>
<gene>
    <name evidence="2" type="ORF">E2C01_085183</name>
</gene>
<feature type="region of interest" description="Disordered" evidence="1">
    <location>
        <begin position="21"/>
        <end position="43"/>
    </location>
</feature>
<evidence type="ECO:0000256" key="1">
    <source>
        <dbReference type="SAM" id="MobiDB-lite"/>
    </source>
</evidence>
<sequence length="99" mass="11006">MQIVSELSILVRVSHVSQPRIGWPAPPRPSSQQALGKSYHRASQPTASLTPIARLVSHALPRPSASFLQCHPLRIYPSVTSLARQRYSPHITTKHPWPS</sequence>
<dbReference type="Proteomes" id="UP000324222">
    <property type="component" value="Unassembled WGS sequence"/>
</dbReference>
<evidence type="ECO:0000313" key="2">
    <source>
        <dbReference type="EMBL" id="MPC90209.1"/>
    </source>
</evidence>
<comment type="caution">
    <text evidence="2">The sequence shown here is derived from an EMBL/GenBank/DDBJ whole genome shotgun (WGS) entry which is preliminary data.</text>
</comment>
<evidence type="ECO:0000313" key="3">
    <source>
        <dbReference type="Proteomes" id="UP000324222"/>
    </source>
</evidence>
<feature type="compositionally biased region" description="Polar residues" evidence="1">
    <location>
        <begin position="30"/>
        <end position="43"/>
    </location>
</feature>
<name>A0A5B7J633_PORTR</name>
<proteinExistence type="predicted"/>
<organism evidence="2 3">
    <name type="scientific">Portunus trituberculatus</name>
    <name type="common">Swimming crab</name>
    <name type="synonym">Neptunus trituberculatus</name>
    <dbReference type="NCBI Taxonomy" id="210409"/>
    <lineage>
        <taxon>Eukaryota</taxon>
        <taxon>Metazoa</taxon>
        <taxon>Ecdysozoa</taxon>
        <taxon>Arthropoda</taxon>
        <taxon>Crustacea</taxon>
        <taxon>Multicrustacea</taxon>
        <taxon>Malacostraca</taxon>
        <taxon>Eumalacostraca</taxon>
        <taxon>Eucarida</taxon>
        <taxon>Decapoda</taxon>
        <taxon>Pleocyemata</taxon>
        <taxon>Brachyura</taxon>
        <taxon>Eubrachyura</taxon>
        <taxon>Portunoidea</taxon>
        <taxon>Portunidae</taxon>
        <taxon>Portuninae</taxon>
        <taxon>Portunus</taxon>
    </lineage>
</organism>
<protein>
    <submittedName>
        <fullName evidence="2">Uncharacterized protein</fullName>
    </submittedName>
</protein>
<reference evidence="2 3" key="1">
    <citation type="submission" date="2019-05" db="EMBL/GenBank/DDBJ databases">
        <title>Another draft genome of Portunus trituberculatus and its Hox gene families provides insights of decapod evolution.</title>
        <authorList>
            <person name="Jeong J.-H."/>
            <person name="Song I."/>
            <person name="Kim S."/>
            <person name="Choi T."/>
            <person name="Kim D."/>
            <person name="Ryu S."/>
            <person name="Kim W."/>
        </authorList>
    </citation>
    <scope>NUCLEOTIDE SEQUENCE [LARGE SCALE GENOMIC DNA]</scope>
    <source>
        <tissue evidence="2">Muscle</tissue>
    </source>
</reference>
<dbReference type="EMBL" id="VSRR010083620">
    <property type="protein sequence ID" value="MPC90209.1"/>
    <property type="molecule type" value="Genomic_DNA"/>
</dbReference>